<dbReference type="AlphaFoldDB" id="M3AT76"/>
<proteinExistence type="predicted"/>
<protein>
    <submittedName>
        <fullName evidence="2">Uncharacterized protein</fullName>
    </submittedName>
</protein>
<organism evidence="2 3">
    <name type="scientific">Pseudocercospora fijiensis (strain CIRAD86)</name>
    <name type="common">Black leaf streak disease fungus</name>
    <name type="synonym">Mycosphaerella fijiensis</name>
    <dbReference type="NCBI Taxonomy" id="383855"/>
    <lineage>
        <taxon>Eukaryota</taxon>
        <taxon>Fungi</taxon>
        <taxon>Dikarya</taxon>
        <taxon>Ascomycota</taxon>
        <taxon>Pezizomycotina</taxon>
        <taxon>Dothideomycetes</taxon>
        <taxon>Dothideomycetidae</taxon>
        <taxon>Mycosphaerellales</taxon>
        <taxon>Mycosphaerellaceae</taxon>
        <taxon>Pseudocercospora</taxon>
    </lineage>
</organism>
<sequence length="413" mass="46779">MQDHTTLQVQLQQSCWDVPAAESSVEDLTFKLEPLTKTSNHPNTNTLNLQLYATTTSTATIPPTMANQQQTPFPFLNLPAELRNQVYEDVINSDRNAGDGNSVATADNLALIASNQQIRAEFSSMLWPDAHLLINRPIIPGQLPAKAYKMPREILRQSASFQMYLKLDGLHFSTHRDKIRVYLICHPSKGTYRLWAPAFARRTSSWYPDEIAKYHAWKTIRAVEAWLEDRFSGMAMYPEAKVPGATIYPADFPHVISCHRRQGLKIVQNHYGPSQLPLRQKLLVCGLAEGHILYLRAQKIWMPIRAKLKDTTADNLENLATVLGSMALLRIVVLMIPRMQFFSFASLIGIPSIIRAALERLPSTTNDWVLTRLNWVWPTLFLVNAAVFVFSYGSWSLFWTILGFTISILLALS</sequence>
<keyword evidence="3" id="KW-1185">Reference proteome</keyword>
<evidence type="ECO:0000256" key="1">
    <source>
        <dbReference type="SAM" id="Phobius"/>
    </source>
</evidence>
<dbReference type="OrthoDB" id="5397846at2759"/>
<keyword evidence="1" id="KW-0812">Transmembrane</keyword>
<dbReference type="GeneID" id="19342237"/>
<gene>
    <name evidence="2" type="ORF">MYCFIDRAFT_84692</name>
</gene>
<keyword evidence="1" id="KW-0472">Membrane</keyword>
<keyword evidence="1" id="KW-1133">Transmembrane helix</keyword>
<evidence type="ECO:0000313" key="3">
    <source>
        <dbReference type="Proteomes" id="UP000016932"/>
    </source>
</evidence>
<feature type="transmembrane region" description="Helical" evidence="1">
    <location>
        <begin position="396"/>
        <end position="412"/>
    </location>
</feature>
<evidence type="ECO:0000313" key="2">
    <source>
        <dbReference type="EMBL" id="EME80682.1"/>
    </source>
</evidence>
<feature type="transmembrane region" description="Helical" evidence="1">
    <location>
        <begin position="341"/>
        <end position="358"/>
    </location>
</feature>
<dbReference type="RefSeq" id="XP_007929566.1">
    <property type="nucleotide sequence ID" value="XM_007931375.1"/>
</dbReference>
<feature type="transmembrane region" description="Helical" evidence="1">
    <location>
        <begin position="370"/>
        <end position="390"/>
    </location>
</feature>
<reference evidence="2 3" key="1">
    <citation type="journal article" date="2012" name="PLoS Pathog.">
        <title>Diverse lifestyles and strategies of plant pathogenesis encoded in the genomes of eighteen Dothideomycetes fungi.</title>
        <authorList>
            <person name="Ohm R.A."/>
            <person name="Feau N."/>
            <person name="Henrissat B."/>
            <person name="Schoch C.L."/>
            <person name="Horwitz B.A."/>
            <person name="Barry K.W."/>
            <person name="Condon B.J."/>
            <person name="Copeland A.C."/>
            <person name="Dhillon B."/>
            <person name="Glaser F."/>
            <person name="Hesse C.N."/>
            <person name="Kosti I."/>
            <person name="LaButti K."/>
            <person name="Lindquist E.A."/>
            <person name="Lucas S."/>
            <person name="Salamov A.A."/>
            <person name="Bradshaw R.E."/>
            <person name="Ciuffetti L."/>
            <person name="Hamelin R.C."/>
            <person name="Kema G.H.J."/>
            <person name="Lawrence C."/>
            <person name="Scott J.A."/>
            <person name="Spatafora J.W."/>
            <person name="Turgeon B.G."/>
            <person name="de Wit P.J.G.M."/>
            <person name="Zhong S."/>
            <person name="Goodwin S.B."/>
            <person name="Grigoriev I.V."/>
        </authorList>
    </citation>
    <scope>NUCLEOTIDE SEQUENCE [LARGE SCALE GENOMIC DNA]</scope>
    <source>
        <strain evidence="2 3">CIRAD86</strain>
    </source>
</reference>
<dbReference type="Proteomes" id="UP000016932">
    <property type="component" value="Unassembled WGS sequence"/>
</dbReference>
<dbReference type="EMBL" id="KB446561">
    <property type="protein sequence ID" value="EME80682.1"/>
    <property type="molecule type" value="Genomic_DNA"/>
</dbReference>
<dbReference type="VEuPathDB" id="FungiDB:MYCFIDRAFT_84692"/>
<accession>M3AT76</accession>
<dbReference type="KEGG" id="pfj:MYCFIDRAFT_84692"/>
<name>M3AT76_PSEFD</name>
<dbReference type="HOGENOM" id="CLU_665853_0_0_1"/>